<accession>A0A1J1I1T2</accession>
<name>A0A1J1I1T2_9DIPT</name>
<evidence type="ECO:0000313" key="2">
    <source>
        <dbReference type="Proteomes" id="UP000183832"/>
    </source>
</evidence>
<sequence length="84" mass="10023">MPMFKQQTIQMFCPGRKTKKGGRQFREYLDLRLGIIFVTLTNFSFLHIESLQKERNLAEGKTKQDQNKKSPLTIKIYDHFVRKM</sequence>
<dbReference type="Proteomes" id="UP000183832">
    <property type="component" value="Unassembled WGS sequence"/>
</dbReference>
<keyword evidence="2" id="KW-1185">Reference proteome</keyword>
<proteinExistence type="predicted"/>
<reference evidence="1 2" key="1">
    <citation type="submission" date="2015-04" db="EMBL/GenBank/DDBJ databases">
        <authorList>
            <person name="Syromyatnikov M.Y."/>
            <person name="Popov V.N."/>
        </authorList>
    </citation>
    <scope>NUCLEOTIDE SEQUENCE [LARGE SCALE GENOMIC DNA]</scope>
</reference>
<gene>
    <name evidence="1" type="ORF">CLUMA_CG007081</name>
</gene>
<protein>
    <submittedName>
        <fullName evidence="1">CLUMA_CG007081, isoform A</fullName>
    </submittedName>
</protein>
<evidence type="ECO:0000313" key="1">
    <source>
        <dbReference type="EMBL" id="CRK93548.1"/>
    </source>
</evidence>
<dbReference type="AlphaFoldDB" id="A0A1J1I1T2"/>
<dbReference type="EMBL" id="CVRI01000037">
    <property type="protein sequence ID" value="CRK93548.1"/>
    <property type="molecule type" value="Genomic_DNA"/>
</dbReference>
<organism evidence="1 2">
    <name type="scientific">Clunio marinus</name>
    <dbReference type="NCBI Taxonomy" id="568069"/>
    <lineage>
        <taxon>Eukaryota</taxon>
        <taxon>Metazoa</taxon>
        <taxon>Ecdysozoa</taxon>
        <taxon>Arthropoda</taxon>
        <taxon>Hexapoda</taxon>
        <taxon>Insecta</taxon>
        <taxon>Pterygota</taxon>
        <taxon>Neoptera</taxon>
        <taxon>Endopterygota</taxon>
        <taxon>Diptera</taxon>
        <taxon>Nematocera</taxon>
        <taxon>Chironomoidea</taxon>
        <taxon>Chironomidae</taxon>
        <taxon>Clunio</taxon>
    </lineage>
</organism>